<evidence type="ECO:0000313" key="4">
    <source>
        <dbReference type="Proteomes" id="UP001199260"/>
    </source>
</evidence>
<protein>
    <recommendedName>
        <fullName evidence="5">Abortive infection protein-like C-terminal domain-containing protein</fullName>
    </recommendedName>
</protein>
<dbReference type="Pfam" id="PF22809">
    <property type="entry name" value="DUF7014"/>
    <property type="match status" value="1"/>
</dbReference>
<sequence length="309" mass="35113">MGVFELFSKRQKRARGEMPDVYVYDELPQTLRVQIVHIITDAFGEDIGYGGNGSAASAYEFVDQTLCREFGVFELIKHSRSKQDSVFNFFLQQESTESALDVVELCFRVIQNVIARNTTYRHNTTRKMESEEAIDELNERFKEHGVGYQFESGEIIRLDSQFLHAEAVKPALAVLRNDTFKGANEEFLKAHEHYRHSRYKETLVDALKAFESTMMTICKLRGWTTQPTDTAKTLINVCMTNGLFPTYFDNQFTSIRTLLESGLPTVRNKLGGHGQGAEPVAVPEYLARYALNLTATTILLMVEAHQATK</sequence>
<dbReference type="RefSeq" id="WP_230770752.1">
    <property type="nucleotide sequence ID" value="NZ_JAJNCT010000003.1"/>
</dbReference>
<dbReference type="AlphaFoldDB" id="A0AAW4XRN7"/>
<gene>
    <name evidence="3" type="ORF">LPW39_01625</name>
</gene>
<dbReference type="EMBL" id="JAJNCT010000003">
    <property type="protein sequence ID" value="MCD2163833.1"/>
    <property type="molecule type" value="Genomic_DNA"/>
</dbReference>
<feature type="domain" description="HEPN AbiJ-N-terminal" evidence="1">
    <location>
        <begin position="5"/>
        <end position="170"/>
    </location>
</feature>
<proteinExistence type="predicted"/>
<comment type="caution">
    <text evidence="3">The sequence shown here is derived from an EMBL/GenBank/DDBJ whole genome shotgun (WGS) entry which is preliminary data.</text>
</comment>
<dbReference type="InterPro" id="IPR054280">
    <property type="entry name" value="DUF7014"/>
</dbReference>
<organism evidence="3 4">
    <name type="scientific">Comamonas koreensis</name>
    <dbReference type="NCBI Taxonomy" id="160825"/>
    <lineage>
        <taxon>Bacteria</taxon>
        <taxon>Pseudomonadati</taxon>
        <taxon>Pseudomonadota</taxon>
        <taxon>Betaproteobacteria</taxon>
        <taxon>Burkholderiales</taxon>
        <taxon>Comamonadaceae</taxon>
        <taxon>Comamonas</taxon>
    </lineage>
</organism>
<evidence type="ECO:0000313" key="3">
    <source>
        <dbReference type="EMBL" id="MCD2163833.1"/>
    </source>
</evidence>
<accession>A0AAW4XRN7</accession>
<dbReference type="InterPro" id="IPR049503">
    <property type="entry name" value="AbiJ_NTD4"/>
</dbReference>
<dbReference type="Pfam" id="PF18863">
    <property type="entry name" value="AbiJ_NTD4"/>
    <property type="match status" value="1"/>
</dbReference>
<keyword evidence="4" id="KW-1185">Reference proteome</keyword>
<evidence type="ECO:0000259" key="2">
    <source>
        <dbReference type="Pfam" id="PF22809"/>
    </source>
</evidence>
<dbReference type="Proteomes" id="UP001199260">
    <property type="component" value="Unassembled WGS sequence"/>
</dbReference>
<reference evidence="3 4" key="1">
    <citation type="submission" date="2021-11" db="EMBL/GenBank/DDBJ databases">
        <title>Genome sequence.</title>
        <authorList>
            <person name="Sun Q."/>
        </authorList>
    </citation>
    <scope>NUCLEOTIDE SEQUENCE [LARGE SCALE GENOMIC DNA]</scope>
    <source>
        <strain evidence="3 4">KCTC 12005</strain>
    </source>
</reference>
<evidence type="ECO:0008006" key="5">
    <source>
        <dbReference type="Google" id="ProtNLM"/>
    </source>
</evidence>
<feature type="domain" description="DUF7014" evidence="2">
    <location>
        <begin position="178"/>
        <end position="305"/>
    </location>
</feature>
<dbReference type="NCBIfam" id="NF046078">
    <property type="entry name" value="STM4504_CBY0614"/>
    <property type="match status" value="1"/>
</dbReference>
<evidence type="ECO:0000259" key="1">
    <source>
        <dbReference type="Pfam" id="PF18863"/>
    </source>
</evidence>
<name>A0AAW4XRN7_9BURK</name>